<evidence type="ECO:0000256" key="4">
    <source>
        <dbReference type="ARBA" id="ARBA00022692"/>
    </source>
</evidence>
<comment type="subcellular location">
    <subcellularLocation>
        <location evidence="1">Cell membrane</location>
        <topology evidence="1">Multi-pass membrane protein</topology>
    </subcellularLocation>
</comment>
<name>A0A254NDG9_9BURK</name>
<dbReference type="InterPro" id="IPR036259">
    <property type="entry name" value="MFS_trans_sf"/>
</dbReference>
<proteinExistence type="predicted"/>
<keyword evidence="3" id="KW-1003">Cell membrane</keyword>
<comment type="caution">
    <text evidence="9">The sequence shown here is derived from an EMBL/GenBank/DDBJ whole genome shotgun (WGS) entry which is preliminary data.</text>
</comment>
<dbReference type="Proteomes" id="UP000197446">
    <property type="component" value="Unassembled WGS sequence"/>
</dbReference>
<dbReference type="AlphaFoldDB" id="A0A254NDG9"/>
<dbReference type="InterPro" id="IPR010290">
    <property type="entry name" value="TM_effector"/>
</dbReference>
<dbReference type="CDD" id="cd06173">
    <property type="entry name" value="MFS_MefA_like"/>
    <property type="match status" value="1"/>
</dbReference>
<feature type="transmembrane region" description="Helical" evidence="7">
    <location>
        <begin position="114"/>
        <end position="138"/>
    </location>
</feature>
<feature type="transmembrane region" description="Helical" evidence="7">
    <location>
        <begin position="259"/>
        <end position="280"/>
    </location>
</feature>
<reference evidence="9 10" key="1">
    <citation type="journal article" date="2007" name="Int. J. Syst. Evol. Microbiol.">
        <title>Description of Pelomonas aquatica sp. nov. and Pelomonas puraquae sp. nov., isolated from industrial and haemodialysis water.</title>
        <authorList>
            <person name="Gomila M."/>
            <person name="Bowien B."/>
            <person name="Falsen E."/>
            <person name="Moore E.R."/>
            <person name="Lalucat J."/>
        </authorList>
    </citation>
    <scope>NUCLEOTIDE SEQUENCE [LARGE SCALE GENOMIC DNA]</scope>
    <source>
        <strain evidence="9 10">CCUG 52769</strain>
    </source>
</reference>
<evidence type="ECO:0000259" key="8">
    <source>
        <dbReference type="PROSITE" id="PS50850"/>
    </source>
</evidence>
<dbReference type="OrthoDB" id="9775268at2"/>
<dbReference type="PROSITE" id="PS50850">
    <property type="entry name" value="MFS"/>
    <property type="match status" value="1"/>
</dbReference>
<dbReference type="PANTHER" id="PTHR23513:SF11">
    <property type="entry name" value="STAPHYLOFERRIN A TRANSPORTER"/>
    <property type="match status" value="1"/>
</dbReference>
<evidence type="ECO:0000256" key="2">
    <source>
        <dbReference type="ARBA" id="ARBA00022448"/>
    </source>
</evidence>
<feature type="transmembrane region" description="Helical" evidence="7">
    <location>
        <begin position="292"/>
        <end position="309"/>
    </location>
</feature>
<evidence type="ECO:0000256" key="3">
    <source>
        <dbReference type="ARBA" id="ARBA00022475"/>
    </source>
</evidence>
<keyword evidence="5 7" id="KW-1133">Transmembrane helix</keyword>
<feature type="transmembrane region" description="Helical" evidence="7">
    <location>
        <begin position="376"/>
        <end position="395"/>
    </location>
</feature>
<feature type="transmembrane region" description="Helical" evidence="7">
    <location>
        <begin position="159"/>
        <end position="179"/>
    </location>
</feature>
<keyword evidence="4 7" id="KW-0812">Transmembrane</keyword>
<feature type="transmembrane region" description="Helical" evidence="7">
    <location>
        <begin position="350"/>
        <end position="370"/>
    </location>
</feature>
<dbReference type="PANTHER" id="PTHR23513">
    <property type="entry name" value="INTEGRAL MEMBRANE EFFLUX PROTEIN-RELATED"/>
    <property type="match status" value="1"/>
</dbReference>
<dbReference type="Pfam" id="PF05977">
    <property type="entry name" value="MFS_3"/>
    <property type="match status" value="1"/>
</dbReference>
<dbReference type="RefSeq" id="WP_088482198.1">
    <property type="nucleotide sequence ID" value="NZ_NISI01000001.1"/>
</dbReference>
<evidence type="ECO:0000256" key="6">
    <source>
        <dbReference type="ARBA" id="ARBA00023136"/>
    </source>
</evidence>
<feature type="domain" description="Major facilitator superfamily (MFS) profile" evidence="8">
    <location>
        <begin position="17"/>
        <end position="404"/>
    </location>
</feature>
<evidence type="ECO:0000256" key="7">
    <source>
        <dbReference type="SAM" id="Phobius"/>
    </source>
</evidence>
<feature type="transmembrane region" description="Helical" evidence="7">
    <location>
        <begin position="54"/>
        <end position="75"/>
    </location>
</feature>
<keyword evidence="6 7" id="KW-0472">Membrane</keyword>
<evidence type="ECO:0000313" key="10">
    <source>
        <dbReference type="Proteomes" id="UP000197446"/>
    </source>
</evidence>
<dbReference type="GO" id="GO:0005886">
    <property type="term" value="C:plasma membrane"/>
    <property type="evidence" value="ECO:0007669"/>
    <property type="project" value="UniProtKB-SubCell"/>
</dbReference>
<accession>A0A254NDG9</accession>
<dbReference type="GO" id="GO:0022857">
    <property type="term" value="F:transmembrane transporter activity"/>
    <property type="evidence" value="ECO:0007669"/>
    <property type="project" value="InterPro"/>
</dbReference>
<feature type="transmembrane region" description="Helical" evidence="7">
    <location>
        <begin position="82"/>
        <end position="102"/>
    </location>
</feature>
<sequence>MTATSDDSAFAPLRERVFAVLWLATVLGNVGSFMRDVASAWLATELSTSPTAVAAVQAAAALPVFLFAIPAGVLADILDRRRLLIAVQLLLAGVSATLMLLAHTQRLDMTSLLMLTFLGGTGAALMAPTWQSIVPALVPKAQLRSAVALNSLGINLSRAVGPAAGGLLLAAFGAAFTYGVDLLTYGLVIAALLWWRPPAAAADPLAEVFGGALRTGMRHALANASLQRVLLRAALFFALASAPWALLPLVGKQLLGSGAAFYGVMLGAVGVGAIAGALLLPRLRPHLGPEGLMTGAALACAAVLLVLASTPAAAVALAVLLVLGMAWIVALTTLGAITQAVLPNWVRGRGLAVYLTVFNGALAGGSLAWGATAQRLGLVAALVVASALLALGALMTRRWPLPAGEDVLDPAHAWPEPTLAAPVAVERGPVLVLVTYHIDPTDRRAARTLLQQLAEHRRGDGASGWGVTEDTADPTLLVEWFTLPSWQEHLRQHHRTSHAAAGLQARLRELHRAPEPPAVRHLLTLHPHDLHEGPP</sequence>
<feature type="transmembrane region" description="Helical" evidence="7">
    <location>
        <begin position="17"/>
        <end position="34"/>
    </location>
</feature>
<dbReference type="Gene3D" id="1.20.1250.20">
    <property type="entry name" value="MFS general substrate transporter like domains"/>
    <property type="match status" value="1"/>
</dbReference>
<dbReference type="EMBL" id="NISI01000001">
    <property type="protein sequence ID" value="OWR05996.1"/>
    <property type="molecule type" value="Genomic_DNA"/>
</dbReference>
<dbReference type="SUPFAM" id="SSF103473">
    <property type="entry name" value="MFS general substrate transporter"/>
    <property type="match status" value="1"/>
</dbReference>
<protein>
    <submittedName>
        <fullName evidence="9">MFS transporter</fullName>
    </submittedName>
</protein>
<dbReference type="InterPro" id="IPR020846">
    <property type="entry name" value="MFS_dom"/>
</dbReference>
<feature type="transmembrane region" description="Helical" evidence="7">
    <location>
        <begin position="315"/>
        <end position="338"/>
    </location>
</feature>
<keyword evidence="10" id="KW-1185">Reference proteome</keyword>
<gene>
    <name evidence="9" type="ORF">CDO81_06055</name>
</gene>
<feature type="transmembrane region" description="Helical" evidence="7">
    <location>
        <begin position="229"/>
        <end position="247"/>
    </location>
</feature>
<keyword evidence="2" id="KW-0813">Transport</keyword>
<evidence type="ECO:0000256" key="1">
    <source>
        <dbReference type="ARBA" id="ARBA00004651"/>
    </source>
</evidence>
<evidence type="ECO:0000256" key="5">
    <source>
        <dbReference type="ARBA" id="ARBA00022989"/>
    </source>
</evidence>
<organism evidence="9 10">
    <name type="scientific">Roseateles puraquae</name>
    <dbReference type="NCBI Taxonomy" id="431059"/>
    <lineage>
        <taxon>Bacteria</taxon>
        <taxon>Pseudomonadati</taxon>
        <taxon>Pseudomonadota</taxon>
        <taxon>Betaproteobacteria</taxon>
        <taxon>Burkholderiales</taxon>
        <taxon>Sphaerotilaceae</taxon>
        <taxon>Roseateles</taxon>
    </lineage>
</organism>
<evidence type="ECO:0000313" key="9">
    <source>
        <dbReference type="EMBL" id="OWR05996.1"/>
    </source>
</evidence>